<dbReference type="SUPFAM" id="SSF53067">
    <property type="entry name" value="Actin-like ATPase domain"/>
    <property type="match status" value="2"/>
</dbReference>
<dbReference type="InterPro" id="IPR004567">
    <property type="entry name" value="Type_II_PanK"/>
</dbReference>
<sequence>MENLSEWKSGTERALVMRAQFHNYSIWRTTQLSFDKDSSRRSILRKISTRRSPLEIRSWTLKATQGSTSGYARSISLPEVFRNLKTAKIFAVDIGGSLAKVAYMSEVRHIRKRHYSFTSLSKSDDEDSASERGLTEKTYYLKHIKTGPLKATGGGAHKYTDLLTSKLGVRSTKKMRWNVSSEASPPYVFQDHSKIFPYLLVNIGSGVSIIKVESENKFERVGGTSMGGGTFWGLGSLLTSAKGFDELLELATKGHHQNVDMLVRDIYGGAYDALKLPGDLTASSFGKTVRSPRDDHHDASQFARSRCSKKSSTYDLYMTLGRLVHCLALCETKWAEENLLRRIFHQRKPGHYARHFLRHQLLVQGKPASIVSQTRRVLRGHRSILKGADEDVEFTLSNLNVLTWRENYAGSSGLSSAKRSSDLINTRLADGVMYDVLEMDQFSHTLVPFPLPLPSPSDYFPDTQDLTVDTKRGNTGSSALRTH</sequence>
<dbReference type="AlphaFoldDB" id="A0A9W9YHF0"/>
<evidence type="ECO:0000313" key="6">
    <source>
        <dbReference type="Proteomes" id="UP001163046"/>
    </source>
</evidence>
<dbReference type="PANTHER" id="PTHR12280:SF20">
    <property type="entry name" value="4'-PHOSPHOPANTETHEINE PHOSPHATASE"/>
    <property type="match status" value="1"/>
</dbReference>
<accession>A0A9W9YHF0</accession>
<reference evidence="5" key="1">
    <citation type="submission" date="2023-01" db="EMBL/GenBank/DDBJ databases">
        <title>Genome assembly of the deep-sea coral Lophelia pertusa.</title>
        <authorList>
            <person name="Herrera S."/>
            <person name="Cordes E."/>
        </authorList>
    </citation>
    <scope>NUCLEOTIDE SEQUENCE</scope>
    <source>
        <strain evidence="5">USNM1676648</strain>
        <tissue evidence="5">Polyp</tissue>
    </source>
</reference>
<dbReference type="EC" id="2.7.1.33" evidence="5"/>
<dbReference type="OrthoDB" id="6018540at2759"/>
<gene>
    <name evidence="5" type="primary">PANK4_2</name>
    <name evidence="5" type="ORF">OS493_039852</name>
</gene>
<dbReference type="GO" id="GO:0005634">
    <property type="term" value="C:nucleus"/>
    <property type="evidence" value="ECO:0007669"/>
    <property type="project" value="TreeGrafter"/>
</dbReference>
<keyword evidence="3" id="KW-0173">Coenzyme A biosynthesis</keyword>
<evidence type="ECO:0000256" key="3">
    <source>
        <dbReference type="ARBA" id="ARBA00022993"/>
    </source>
</evidence>
<dbReference type="GO" id="GO:0005524">
    <property type="term" value="F:ATP binding"/>
    <property type="evidence" value="ECO:0007669"/>
    <property type="project" value="UniProtKB-KW"/>
</dbReference>
<keyword evidence="5" id="KW-0418">Kinase</keyword>
<dbReference type="GO" id="GO:0005829">
    <property type="term" value="C:cytosol"/>
    <property type="evidence" value="ECO:0007669"/>
    <property type="project" value="TreeGrafter"/>
</dbReference>
<feature type="compositionally biased region" description="Polar residues" evidence="4">
    <location>
        <begin position="473"/>
        <end position="483"/>
    </location>
</feature>
<dbReference type="PANTHER" id="PTHR12280">
    <property type="entry name" value="PANTOTHENATE KINASE"/>
    <property type="match status" value="1"/>
</dbReference>
<keyword evidence="5" id="KW-0808">Transferase</keyword>
<dbReference type="GO" id="GO:0015937">
    <property type="term" value="P:coenzyme A biosynthetic process"/>
    <property type="evidence" value="ECO:0007669"/>
    <property type="project" value="UniProtKB-KW"/>
</dbReference>
<proteinExistence type="predicted"/>
<comment type="caution">
    <text evidence="5">The sequence shown here is derived from an EMBL/GenBank/DDBJ whole genome shotgun (WGS) entry which is preliminary data.</text>
</comment>
<organism evidence="5 6">
    <name type="scientific">Desmophyllum pertusum</name>
    <dbReference type="NCBI Taxonomy" id="174260"/>
    <lineage>
        <taxon>Eukaryota</taxon>
        <taxon>Metazoa</taxon>
        <taxon>Cnidaria</taxon>
        <taxon>Anthozoa</taxon>
        <taxon>Hexacorallia</taxon>
        <taxon>Scleractinia</taxon>
        <taxon>Caryophylliina</taxon>
        <taxon>Caryophylliidae</taxon>
        <taxon>Desmophyllum</taxon>
    </lineage>
</organism>
<evidence type="ECO:0000256" key="1">
    <source>
        <dbReference type="ARBA" id="ARBA00022741"/>
    </source>
</evidence>
<evidence type="ECO:0000256" key="2">
    <source>
        <dbReference type="ARBA" id="ARBA00022840"/>
    </source>
</evidence>
<keyword evidence="6" id="KW-1185">Reference proteome</keyword>
<dbReference type="InterPro" id="IPR043129">
    <property type="entry name" value="ATPase_NBD"/>
</dbReference>
<protein>
    <submittedName>
        <fullName evidence="5">Pantothenate kinase 4</fullName>
        <ecNumber evidence="5">2.7.1.33</ecNumber>
    </submittedName>
</protein>
<dbReference type="Proteomes" id="UP001163046">
    <property type="component" value="Unassembled WGS sequence"/>
</dbReference>
<feature type="region of interest" description="Disordered" evidence="4">
    <location>
        <begin position="460"/>
        <end position="483"/>
    </location>
</feature>
<evidence type="ECO:0000256" key="4">
    <source>
        <dbReference type="SAM" id="MobiDB-lite"/>
    </source>
</evidence>
<dbReference type="Gene3D" id="3.30.420.40">
    <property type="match status" value="1"/>
</dbReference>
<keyword evidence="2" id="KW-0067">ATP-binding</keyword>
<evidence type="ECO:0000313" key="5">
    <source>
        <dbReference type="EMBL" id="KAJ7347639.1"/>
    </source>
</evidence>
<name>A0A9W9YHF0_9CNID</name>
<dbReference type="EMBL" id="MU827549">
    <property type="protein sequence ID" value="KAJ7347639.1"/>
    <property type="molecule type" value="Genomic_DNA"/>
</dbReference>
<keyword evidence="1" id="KW-0547">Nucleotide-binding</keyword>
<dbReference type="GO" id="GO:0004594">
    <property type="term" value="F:pantothenate kinase activity"/>
    <property type="evidence" value="ECO:0007669"/>
    <property type="project" value="UniProtKB-EC"/>
</dbReference>
<dbReference type="Pfam" id="PF03630">
    <property type="entry name" value="Fumble"/>
    <property type="match status" value="1"/>
</dbReference>